<organism evidence="1 2">
    <name type="scientific">Streptomyces iakyrus</name>
    <dbReference type="NCBI Taxonomy" id="68219"/>
    <lineage>
        <taxon>Bacteria</taxon>
        <taxon>Bacillati</taxon>
        <taxon>Actinomycetota</taxon>
        <taxon>Actinomycetes</taxon>
        <taxon>Kitasatosporales</taxon>
        <taxon>Streptomycetaceae</taxon>
        <taxon>Streptomyces</taxon>
    </lineage>
</organism>
<comment type="caution">
    <text evidence="1">The sequence shown here is derived from an EMBL/GenBank/DDBJ whole genome shotgun (WGS) entry which is preliminary data.</text>
</comment>
<evidence type="ECO:0000313" key="2">
    <source>
        <dbReference type="Proteomes" id="UP001617511"/>
    </source>
</evidence>
<dbReference type="RefSeq" id="WP_402076313.1">
    <property type="nucleotide sequence ID" value="NZ_JBIVGG010000022.1"/>
</dbReference>
<reference evidence="1 2" key="1">
    <citation type="submission" date="2024-10" db="EMBL/GenBank/DDBJ databases">
        <title>The Natural Products Discovery Center: Release of the First 8490 Sequenced Strains for Exploring Actinobacteria Biosynthetic Diversity.</title>
        <authorList>
            <person name="Kalkreuter E."/>
            <person name="Kautsar S.A."/>
            <person name="Yang D."/>
            <person name="Bader C.D."/>
            <person name="Teijaro C.N."/>
            <person name="Fluegel L."/>
            <person name="Davis C.M."/>
            <person name="Simpson J.R."/>
            <person name="Lauterbach L."/>
            <person name="Steele A.D."/>
            <person name="Gui C."/>
            <person name="Meng S."/>
            <person name="Li G."/>
            <person name="Viehrig K."/>
            <person name="Ye F."/>
            <person name="Su P."/>
            <person name="Kiefer A.F."/>
            <person name="Nichols A."/>
            <person name="Cepeda A.J."/>
            <person name="Yan W."/>
            <person name="Fan B."/>
            <person name="Jiang Y."/>
            <person name="Adhikari A."/>
            <person name="Zheng C.-J."/>
            <person name="Schuster L."/>
            <person name="Cowan T.M."/>
            <person name="Smanski M.J."/>
            <person name="Chevrette M.G."/>
            <person name="De Carvalho L.P.S."/>
            <person name="Shen B."/>
        </authorList>
    </citation>
    <scope>NUCLEOTIDE SEQUENCE [LARGE SCALE GENOMIC DNA]</scope>
    <source>
        <strain evidence="1 2">NPDC089932</strain>
    </source>
</reference>
<sequence length="284" mass="30393">MTASVTAPAPTVCPAHTLAEHVAALLPARAGVPWTVEPYAPWWTARHPGVRLVQGTRALVLVANGHAWTTEVGWQLPDREPYRPDFTFRASRPDIVAREILRLVLPVLDDEAAAAREDVSRARLELLYEIGTAMRAQGAATYERGGLLVNTSTVTWSSSGLRYSATLHGSNPLCGVQIEGPVRAVERAVALFLPVAPGSRSGDMRGLGIRGRLPRRIAAFLARHVDIEQTDQGGIAFGSRPGVYGYAAPAADPAARVRDTTPASVDLHAVGVDFLVSLAPHLAR</sequence>
<dbReference type="Proteomes" id="UP001617511">
    <property type="component" value="Unassembled WGS sequence"/>
</dbReference>
<evidence type="ECO:0000313" key="1">
    <source>
        <dbReference type="EMBL" id="MFJ4084959.1"/>
    </source>
</evidence>
<proteinExistence type="predicted"/>
<name>A0ABW8FS88_9ACTN</name>
<gene>
    <name evidence="1" type="ORF">ACIP2Z_39200</name>
</gene>
<accession>A0ABW8FS88</accession>
<keyword evidence="2" id="KW-1185">Reference proteome</keyword>
<dbReference type="EMBL" id="JBIVGG010000022">
    <property type="protein sequence ID" value="MFJ4084959.1"/>
    <property type="molecule type" value="Genomic_DNA"/>
</dbReference>
<protein>
    <submittedName>
        <fullName evidence="1">Uncharacterized protein</fullName>
    </submittedName>
</protein>